<reference evidence="3" key="1">
    <citation type="journal article" date="2020" name="Nat. Commun.">
        <title>Genome sequence of the cluster root forming white lupin.</title>
        <authorList>
            <person name="Hufnagel B."/>
            <person name="Marques A."/>
            <person name="Soriano A."/>
            <person name="Marques L."/>
            <person name="Divol F."/>
            <person name="Doumas P."/>
            <person name="Sallet E."/>
            <person name="Mancinotti D."/>
            <person name="Carrere S."/>
            <person name="Marande W."/>
            <person name="Arribat S."/>
            <person name="Keller J."/>
            <person name="Huneau C."/>
            <person name="Blein T."/>
            <person name="Aime D."/>
            <person name="Laguerre M."/>
            <person name="Taylor J."/>
            <person name="Schubert V."/>
            <person name="Nelson M."/>
            <person name="Geu-Flores F."/>
            <person name="Crespi M."/>
            <person name="Gallardo-Guerrero K."/>
            <person name="Delaux P.-M."/>
            <person name="Salse J."/>
            <person name="Berges H."/>
            <person name="Guyot R."/>
            <person name="Gouzy J."/>
            <person name="Peret B."/>
        </authorList>
    </citation>
    <scope>NUCLEOTIDE SEQUENCE [LARGE SCALE GENOMIC DNA]</scope>
    <source>
        <strain evidence="3">cv. Amiga</strain>
    </source>
</reference>
<dbReference type="PANTHER" id="PTHR10371:SF3">
    <property type="entry name" value="NADH DEHYDROGENASE [UBIQUINONE] FLAVOPROTEIN 2, MITOCHONDRIAL"/>
    <property type="match status" value="1"/>
</dbReference>
<comment type="caution">
    <text evidence="2">The sequence shown here is derived from an EMBL/GenBank/DDBJ whole genome shotgun (WGS) entry which is preliminary data.</text>
</comment>
<dbReference type="PANTHER" id="PTHR10371">
    <property type="entry name" value="NADH DEHYDROGENASE UBIQUINONE FLAVOPROTEIN 2, MITOCHONDRIAL"/>
    <property type="match status" value="1"/>
</dbReference>
<sequence>MQGCCVNAPMITVADYSNGSEGYHYNYYEDVTPERVIDIVEKLKRGEKPPHGTQNPNRIRSGPEGGNTTLLGEPKPPPCRDLDAC</sequence>
<dbReference type="Gene3D" id="3.40.30.10">
    <property type="entry name" value="Glutaredoxin"/>
    <property type="match status" value="1"/>
</dbReference>
<name>A0A6A4MYH9_LUPAL</name>
<protein>
    <submittedName>
        <fullName evidence="2">Putative oxidoreductase</fullName>
    </submittedName>
</protein>
<accession>A0A6A4MYH9</accession>
<dbReference type="GO" id="GO:0006120">
    <property type="term" value="P:mitochondrial electron transport, NADH to ubiquinone"/>
    <property type="evidence" value="ECO:0007669"/>
    <property type="project" value="TreeGrafter"/>
</dbReference>
<dbReference type="Proteomes" id="UP000447434">
    <property type="component" value="Chromosome 24"/>
</dbReference>
<evidence type="ECO:0000313" key="3">
    <source>
        <dbReference type="Proteomes" id="UP000447434"/>
    </source>
</evidence>
<organism evidence="2 3">
    <name type="scientific">Lupinus albus</name>
    <name type="common">White lupine</name>
    <name type="synonym">Lupinus termis</name>
    <dbReference type="NCBI Taxonomy" id="3870"/>
    <lineage>
        <taxon>Eukaryota</taxon>
        <taxon>Viridiplantae</taxon>
        <taxon>Streptophyta</taxon>
        <taxon>Embryophyta</taxon>
        <taxon>Tracheophyta</taxon>
        <taxon>Spermatophyta</taxon>
        <taxon>Magnoliopsida</taxon>
        <taxon>eudicotyledons</taxon>
        <taxon>Gunneridae</taxon>
        <taxon>Pentapetalae</taxon>
        <taxon>rosids</taxon>
        <taxon>fabids</taxon>
        <taxon>Fabales</taxon>
        <taxon>Fabaceae</taxon>
        <taxon>Papilionoideae</taxon>
        <taxon>50 kb inversion clade</taxon>
        <taxon>genistoids sensu lato</taxon>
        <taxon>core genistoids</taxon>
        <taxon>Genisteae</taxon>
        <taxon>Lupinus</taxon>
    </lineage>
</organism>
<dbReference type="GO" id="GO:0005739">
    <property type="term" value="C:mitochondrion"/>
    <property type="evidence" value="ECO:0007669"/>
    <property type="project" value="GOC"/>
</dbReference>
<dbReference type="OrthoDB" id="1501966at2759"/>
<dbReference type="AlphaFoldDB" id="A0A6A4MYH9"/>
<dbReference type="InterPro" id="IPR036249">
    <property type="entry name" value="Thioredoxin-like_sf"/>
</dbReference>
<evidence type="ECO:0000256" key="1">
    <source>
        <dbReference type="SAM" id="MobiDB-lite"/>
    </source>
</evidence>
<dbReference type="GO" id="GO:0003954">
    <property type="term" value="F:NADH dehydrogenase activity"/>
    <property type="evidence" value="ECO:0007669"/>
    <property type="project" value="TreeGrafter"/>
</dbReference>
<evidence type="ECO:0000313" key="2">
    <source>
        <dbReference type="EMBL" id="KAE9585823.1"/>
    </source>
</evidence>
<proteinExistence type="predicted"/>
<keyword evidence="3" id="KW-1185">Reference proteome</keyword>
<gene>
    <name evidence="2" type="ORF">Lalb_Chr24g0395401</name>
</gene>
<dbReference type="EMBL" id="WOCE01000024">
    <property type="protein sequence ID" value="KAE9585823.1"/>
    <property type="molecule type" value="Genomic_DNA"/>
</dbReference>
<dbReference type="SUPFAM" id="SSF52833">
    <property type="entry name" value="Thioredoxin-like"/>
    <property type="match status" value="1"/>
</dbReference>
<feature type="region of interest" description="Disordered" evidence="1">
    <location>
        <begin position="43"/>
        <end position="85"/>
    </location>
</feature>